<dbReference type="Gene3D" id="3.20.20.70">
    <property type="entry name" value="Aldolase class I"/>
    <property type="match status" value="1"/>
</dbReference>
<proteinExistence type="inferred from homology"/>
<organism evidence="4 5">
    <name type="scientific">Ruminococcus hominis</name>
    <dbReference type="NCBI Taxonomy" id="2763065"/>
    <lineage>
        <taxon>Bacteria</taxon>
        <taxon>Bacillati</taxon>
        <taxon>Bacillota</taxon>
        <taxon>Clostridia</taxon>
        <taxon>Eubacteriales</taxon>
        <taxon>Oscillospiraceae</taxon>
        <taxon>Ruminococcus</taxon>
    </lineage>
</organism>
<protein>
    <submittedName>
        <fullName evidence="4">Dihydrodipicolinate synthase family protein</fullName>
    </submittedName>
</protein>
<comment type="caution">
    <text evidence="4">The sequence shown here is derived from an EMBL/GenBank/DDBJ whole genome shotgun (WGS) entry which is preliminary data.</text>
</comment>
<keyword evidence="2 3" id="KW-0456">Lyase</keyword>
<evidence type="ECO:0000256" key="1">
    <source>
        <dbReference type="ARBA" id="ARBA00007592"/>
    </source>
</evidence>
<gene>
    <name evidence="4" type="ORF">H8S40_02925</name>
</gene>
<dbReference type="RefSeq" id="WP_118724967.1">
    <property type="nucleotide sequence ID" value="NZ_JACOPE010000001.1"/>
</dbReference>
<name>A0ABR7G6L7_9FIRM</name>
<dbReference type="Proteomes" id="UP000631576">
    <property type="component" value="Unassembled WGS sequence"/>
</dbReference>
<dbReference type="EMBL" id="JACOPE010000001">
    <property type="protein sequence ID" value="MBC5682540.1"/>
    <property type="molecule type" value="Genomic_DNA"/>
</dbReference>
<dbReference type="Pfam" id="PF00701">
    <property type="entry name" value="DHDPS"/>
    <property type="match status" value="1"/>
</dbReference>
<dbReference type="PIRSF" id="PIRSF001365">
    <property type="entry name" value="DHDPS"/>
    <property type="match status" value="1"/>
</dbReference>
<dbReference type="PRINTS" id="PR00146">
    <property type="entry name" value="DHPICSNTHASE"/>
</dbReference>
<dbReference type="InterPro" id="IPR002220">
    <property type="entry name" value="DapA-like"/>
</dbReference>
<comment type="similarity">
    <text evidence="1 3">Belongs to the DapA family.</text>
</comment>
<sequence>MRPEELKKALEGICAIAVTPMTEDRKVDYGKVKNHIRFLINKGINRDNNCTLVVGGSTGECGALTIAERKKLIETAVEEAGEELPIIAGCNHSNIEDVKDLMAHAEQAGAAGVMVLSPYYYVPTDEAVLRFYKEISKAANIGILLYNNLEVTHKDVPVEVMEQLVGASNVVGIKECTPNFAKMEKVARKLGDKITVINGHGEFLEPFAAVAGTKGFISSTSNFAPEIAVEMWKARSAGDYVKAKQIRDRLTPYLDLAAAESATGGEPVVLAILKRAATLVGSDCGPGRIPLPDISEELDAKIKAMLKEVGLV</sequence>
<evidence type="ECO:0000256" key="3">
    <source>
        <dbReference type="PIRNR" id="PIRNR001365"/>
    </source>
</evidence>
<dbReference type="SUPFAM" id="SSF51569">
    <property type="entry name" value="Aldolase"/>
    <property type="match status" value="1"/>
</dbReference>
<dbReference type="PANTHER" id="PTHR12128:SF66">
    <property type="entry name" value="4-HYDROXY-2-OXOGLUTARATE ALDOLASE, MITOCHONDRIAL"/>
    <property type="match status" value="1"/>
</dbReference>
<evidence type="ECO:0000313" key="5">
    <source>
        <dbReference type="Proteomes" id="UP000631576"/>
    </source>
</evidence>
<dbReference type="CDD" id="cd00408">
    <property type="entry name" value="DHDPS-like"/>
    <property type="match status" value="1"/>
</dbReference>
<evidence type="ECO:0000256" key="2">
    <source>
        <dbReference type="ARBA" id="ARBA00023239"/>
    </source>
</evidence>
<dbReference type="InterPro" id="IPR013785">
    <property type="entry name" value="Aldolase_TIM"/>
</dbReference>
<accession>A0ABR7G6L7</accession>
<dbReference type="SMART" id="SM01130">
    <property type="entry name" value="DHDPS"/>
    <property type="match status" value="1"/>
</dbReference>
<evidence type="ECO:0000313" key="4">
    <source>
        <dbReference type="EMBL" id="MBC5682540.1"/>
    </source>
</evidence>
<dbReference type="PANTHER" id="PTHR12128">
    <property type="entry name" value="DIHYDRODIPICOLINATE SYNTHASE"/>
    <property type="match status" value="1"/>
</dbReference>
<reference evidence="4 5" key="1">
    <citation type="submission" date="2020-08" db="EMBL/GenBank/DDBJ databases">
        <title>Genome public.</title>
        <authorList>
            <person name="Liu C."/>
            <person name="Sun Q."/>
        </authorList>
    </citation>
    <scope>NUCLEOTIDE SEQUENCE [LARGE SCALE GENOMIC DNA]</scope>
    <source>
        <strain evidence="4 5">NSJ-13</strain>
    </source>
</reference>
<keyword evidence="5" id="KW-1185">Reference proteome</keyword>